<gene>
    <name evidence="1" type="ORF">TRV642_1506</name>
</gene>
<dbReference type="KEGG" id="fcs:TRV642_1506"/>
<dbReference type="RefSeq" id="WP_263362584.1">
    <property type="nucleotide sequence ID" value="NZ_OX336425.1"/>
</dbReference>
<dbReference type="InterPro" id="IPR013785">
    <property type="entry name" value="Aldolase_TIM"/>
</dbReference>
<proteinExistence type="predicted"/>
<reference evidence="1" key="1">
    <citation type="submission" date="2022-09" db="EMBL/GenBank/DDBJ databases">
        <authorList>
            <person name="Duchaud E."/>
        </authorList>
    </citation>
    <scope>NUCLEOTIDE SEQUENCE</scope>
    <source>
        <strain evidence="1">TRV642</strain>
    </source>
</reference>
<dbReference type="SUPFAM" id="SSF102114">
    <property type="entry name" value="Radical SAM enzymes"/>
    <property type="match status" value="1"/>
</dbReference>
<sequence>MNDKKFKLFQCCVPVKGAKNGLIIDFQRKTLHKVPNQIIDLIEEYSEKNIYGLFTDFRKSKAILKNYIRYFLSNELLIVSENTEDYPSLDRNFTKPHVLDTIGCEIDASFDFFDFLIKNEINELGVNTLKLILKNNEINNLIKINALLETSKIKNVVIYLEYCKEKLSSIKSLIIDNPRILQVIFYNCNTENESSLIDEKFCYEKQSLEKIFYNISIEHASDFVLDIDIYHEALHHNLMFNRTVFIDAFGNIKKHFSDPKSYGKIIKNSIKKVITNEEFSAFWNITKDEIEICKDCEFRYVCPDGRIPQRVDSEKSNYKFNTHCNYDPYQSTWN</sequence>
<dbReference type="InterPro" id="IPR026497">
    <property type="entry name" value="GRASP-with-SPASM"/>
</dbReference>
<name>A0A9W4TEE9_9FLAO</name>
<accession>A0A9W4TEE9</accession>
<evidence type="ECO:0000313" key="1">
    <source>
        <dbReference type="EMBL" id="CAI2766459.1"/>
    </source>
</evidence>
<dbReference type="Gene3D" id="3.20.20.70">
    <property type="entry name" value="Aldolase class I"/>
    <property type="match status" value="1"/>
</dbReference>
<protein>
    <recommendedName>
        <fullName evidence="3">4Fe4S-binding SPASM domain-containing protein</fullName>
    </recommendedName>
</protein>
<dbReference type="Proteomes" id="UP001152749">
    <property type="component" value="Chromosome"/>
</dbReference>
<dbReference type="AlphaFoldDB" id="A0A9W4TEE9"/>
<evidence type="ECO:0008006" key="3">
    <source>
        <dbReference type="Google" id="ProtNLM"/>
    </source>
</evidence>
<dbReference type="EMBL" id="OX336425">
    <property type="protein sequence ID" value="CAI2766459.1"/>
    <property type="molecule type" value="Genomic_DNA"/>
</dbReference>
<dbReference type="NCBIfam" id="TIGR04193">
    <property type="entry name" value="SPASM_w_grasp"/>
    <property type="match status" value="1"/>
</dbReference>
<organism evidence="1 2">
    <name type="scientific">Flavobacterium collinsii</name>
    <dbReference type="NCBI Taxonomy" id="1114861"/>
    <lineage>
        <taxon>Bacteria</taxon>
        <taxon>Pseudomonadati</taxon>
        <taxon>Bacteroidota</taxon>
        <taxon>Flavobacteriia</taxon>
        <taxon>Flavobacteriales</taxon>
        <taxon>Flavobacteriaceae</taxon>
        <taxon>Flavobacterium</taxon>
    </lineage>
</organism>
<evidence type="ECO:0000313" key="2">
    <source>
        <dbReference type="Proteomes" id="UP001152749"/>
    </source>
</evidence>
<dbReference type="InterPro" id="IPR058240">
    <property type="entry name" value="rSAM_sf"/>
</dbReference>